<keyword evidence="4" id="KW-0479">Metal-binding</keyword>
<dbReference type="NCBIfam" id="TIGR01389">
    <property type="entry name" value="recQ"/>
    <property type="match status" value="1"/>
</dbReference>
<dbReference type="Pfam" id="PF09382">
    <property type="entry name" value="RQC"/>
    <property type="match status" value="1"/>
</dbReference>
<dbReference type="GO" id="GO:0009378">
    <property type="term" value="F:four-way junction helicase activity"/>
    <property type="evidence" value="ECO:0007669"/>
    <property type="project" value="TreeGrafter"/>
</dbReference>
<dbReference type="Pfam" id="PF16124">
    <property type="entry name" value="RecQ_Zn_bind"/>
    <property type="match status" value="1"/>
</dbReference>
<dbReference type="InterPro" id="IPR002121">
    <property type="entry name" value="HRDC_dom"/>
</dbReference>
<feature type="domain" description="Helicase ATP-binding" evidence="18">
    <location>
        <begin position="25"/>
        <end position="194"/>
    </location>
</feature>
<keyword evidence="14" id="KW-0413">Isomerase</keyword>
<dbReference type="AlphaFoldDB" id="A0A6I1MLC7"/>
<comment type="cofactor">
    <cofactor evidence="2">
        <name>Zn(2+)</name>
        <dbReference type="ChEBI" id="CHEBI:29105"/>
    </cofactor>
</comment>
<evidence type="ECO:0000256" key="7">
    <source>
        <dbReference type="ARBA" id="ARBA00022801"/>
    </source>
</evidence>
<keyword evidence="7 20" id="KW-0378">Hydrolase</keyword>
<keyword evidence="10" id="KW-0067">ATP-binding</keyword>
<dbReference type="InterPro" id="IPR010997">
    <property type="entry name" value="HRDC-like_sf"/>
</dbReference>
<dbReference type="EC" id="5.6.2.4" evidence="16"/>
<evidence type="ECO:0000313" key="20">
    <source>
        <dbReference type="EMBL" id="MPQ43042.1"/>
    </source>
</evidence>
<dbReference type="SMART" id="SM00487">
    <property type="entry name" value="DEXDc"/>
    <property type="match status" value="1"/>
</dbReference>
<dbReference type="PROSITE" id="PS50967">
    <property type="entry name" value="HRDC"/>
    <property type="match status" value="1"/>
</dbReference>
<dbReference type="InterPro" id="IPR032284">
    <property type="entry name" value="RecQ_Zn-bd"/>
</dbReference>
<dbReference type="GO" id="GO:0009432">
    <property type="term" value="P:SOS response"/>
    <property type="evidence" value="ECO:0007669"/>
    <property type="project" value="UniProtKB-UniRule"/>
</dbReference>
<dbReference type="PROSITE" id="PS51194">
    <property type="entry name" value="HELICASE_CTER"/>
    <property type="match status" value="1"/>
</dbReference>
<comment type="catalytic activity">
    <reaction evidence="15">
        <text>Couples ATP hydrolysis with the unwinding of duplex DNA by translocating in the 3'-5' direction.</text>
        <dbReference type="EC" id="5.6.2.4"/>
    </reaction>
</comment>
<evidence type="ECO:0000256" key="11">
    <source>
        <dbReference type="ARBA" id="ARBA00023125"/>
    </source>
</evidence>
<evidence type="ECO:0000256" key="3">
    <source>
        <dbReference type="ARBA" id="ARBA00005446"/>
    </source>
</evidence>
<evidence type="ECO:0000256" key="8">
    <source>
        <dbReference type="ARBA" id="ARBA00022806"/>
    </source>
</evidence>
<dbReference type="Pfam" id="PF00570">
    <property type="entry name" value="HRDC"/>
    <property type="match status" value="1"/>
</dbReference>
<feature type="domain" description="HRDC" evidence="17">
    <location>
        <begin position="511"/>
        <end position="589"/>
    </location>
</feature>
<evidence type="ECO:0000256" key="14">
    <source>
        <dbReference type="ARBA" id="ARBA00023235"/>
    </source>
</evidence>
<dbReference type="GO" id="GO:0046872">
    <property type="term" value="F:metal ion binding"/>
    <property type="evidence" value="ECO:0007669"/>
    <property type="project" value="UniProtKB-KW"/>
</dbReference>
<accession>A0A6I1MLC7</accession>
<evidence type="ECO:0000256" key="10">
    <source>
        <dbReference type="ARBA" id="ARBA00022840"/>
    </source>
</evidence>
<dbReference type="GO" id="GO:0005737">
    <property type="term" value="C:cytoplasm"/>
    <property type="evidence" value="ECO:0007669"/>
    <property type="project" value="TreeGrafter"/>
</dbReference>
<evidence type="ECO:0000256" key="6">
    <source>
        <dbReference type="ARBA" id="ARBA00022763"/>
    </source>
</evidence>
<evidence type="ECO:0000256" key="15">
    <source>
        <dbReference type="ARBA" id="ARBA00034617"/>
    </source>
</evidence>
<dbReference type="PROSITE" id="PS51192">
    <property type="entry name" value="HELICASE_ATP_BIND_1"/>
    <property type="match status" value="1"/>
</dbReference>
<dbReference type="GO" id="GO:0005524">
    <property type="term" value="F:ATP binding"/>
    <property type="evidence" value="ECO:0007669"/>
    <property type="project" value="UniProtKB-KW"/>
</dbReference>
<evidence type="ECO:0000256" key="12">
    <source>
        <dbReference type="ARBA" id="ARBA00023172"/>
    </source>
</evidence>
<dbReference type="GO" id="GO:0030894">
    <property type="term" value="C:replisome"/>
    <property type="evidence" value="ECO:0007669"/>
    <property type="project" value="TreeGrafter"/>
</dbReference>
<comment type="similarity">
    <text evidence="3">Belongs to the helicase family. RecQ subfamily.</text>
</comment>
<evidence type="ECO:0000256" key="5">
    <source>
        <dbReference type="ARBA" id="ARBA00022741"/>
    </source>
</evidence>
<dbReference type="InterPro" id="IPR018982">
    <property type="entry name" value="RQC_domain"/>
</dbReference>
<evidence type="ECO:0000256" key="1">
    <source>
        <dbReference type="ARBA" id="ARBA00001946"/>
    </source>
</evidence>
<dbReference type="EMBL" id="WHJC01000035">
    <property type="protein sequence ID" value="MPQ43042.1"/>
    <property type="molecule type" value="Genomic_DNA"/>
</dbReference>
<evidence type="ECO:0000256" key="4">
    <source>
        <dbReference type="ARBA" id="ARBA00022723"/>
    </source>
</evidence>
<dbReference type="GO" id="GO:0006260">
    <property type="term" value="P:DNA replication"/>
    <property type="evidence" value="ECO:0007669"/>
    <property type="project" value="InterPro"/>
</dbReference>
<evidence type="ECO:0000313" key="21">
    <source>
        <dbReference type="Proteomes" id="UP000430345"/>
    </source>
</evidence>
<dbReference type="SMART" id="SM00490">
    <property type="entry name" value="HELICc"/>
    <property type="match status" value="1"/>
</dbReference>
<dbReference type="InterPro" id="IPR036388">
    <property type="entry name" value="WH-like_DNA-bd_sf"/>
</dbReference>
<keyword evidence="13" id="KW-0234">DNA repair</keyword>
<feature type="domain" description="Helicase C-terminal" evidence="19">
    <location>
        <begin position="218"/>
        <end position="361"/>
    </location>
</feature>
<dbReference type="SUPFAM" id="SSF47819">
    <property type="entry name" value="HRDC-like"/>
    <property type="match status" value="1"/>
</dbReference>
<dbReference type="SMART" id="SM00956">
    <property type="entry name" value="RQC"/>
    <property type="match status" value="1"/>
</dbReference>
<dbReference type="InterPro" id="IPR027417">
    <property type="entry name" value="P-loop_NTPase"/>
</dbReference>
<evidence type="ECO:0000259" key="19">
    <source>
        <dbReference type="PROSITE" id="PS51194"/>
    </source>
</evidence>
<keyword evidence="5" id="KW-0547">Nucleotide-binding</keyword>
<dbReference type="InterPro" id="IPR004589">
    <property type="entry name" value="DNA_helicase_ATP-dep_RecQ"/>
</dbReference>
<dbReference type="InterPro" id="IPR036390">
    <property type="entry name" value="WH_DNA-bd_sf"/>
</dbReference>
<comment type="cofactor">
    <cofactor evidence="1">
        <name>Mg(2+)</name>
        <dbReference type="ChEBI" id="CHEBI:18420"/>
    </cofactor>
</comment>
<proteinExistence type="inferred from homology"/>
<dbReference type="GO" id="GO:0003677">
    <property type="term" value="F:DNA binding"/>
    <property type="evidence" value="ECO:0007669"/>
    <property type="project" value="UniProtKB-KW"/>
</dbReference>
<dbReference type="InterPro" id="IPR014001">
    <property type="entry name" value="Helicase_ATP-bd"/>
</dbReference>
<dbReference type="Pfam" id="PF00271">
    <property type="entry name" value="Helicase_C"/>
    <property type="match status" value="1"/>
</dbReference>
<dbReference type="InterPro" id="IPR044876">
    <property type="entry name" value="HRDC_dom_sf"/>
</dbReference>
<dbReference type="NCBIfam" id="TIGR00614">
    <property type="entry name" value="recQ_fam"/>
    <property type="match status" value="1"/>
</dbReference>
<reference evidence="20 21" key="1">
    <citation type="submission" date="2019-10" db="EMBL/GenBank/DDBJ databases">
        <title>The Genome Sequence of Clostridium tarantellae Isolated from Fish Brain.</title>
        <authorList>
            <person name="Bano L."/>
            <person name="Kiel M."/>
            <person name="Sales G."/>
            <person name="Doxey A.C."/>
            <person name="Mansfield M.J."/>
            <person name="Schiavone M."/>
            <person name="Rossetto O."/>
            <person name="Pirazzini M."/>
            <person name="Dobrindt U."/>
            <person name="Montecucco C."/>
        </authorList>
    </citation>
    <scope>NUCLEOTIDE SEQUENCE [LARGE SCALE GENOMIC DNA]</scope>
    <source>
        <strain evidence="20 21">DSM 3997</strain>
    </source>
</reference>
<comment type="caution">
    <text evidence="20">The sequence shown here is derived from an EMBL/GenBank/DDBJ whole genome shotgun (WGS) entry which is preliminary data.</text>
</comment>
<dbReference type="GO" id="GO:0006310">
    <property type="term" value="P:DNA recombination"/>
    <property type="evidence" value="ECO:0007669"/>
    <property type="project" value="UniProtKB-UniRule"/>
</dbReference>
<evidence type="ECO:0000256" key="9">
    <source>
        <dbReference type="ARBA" id="ARBA00022833"/>
    </source>
</evidence>
<keyword evidence="9" id="KW-0862">Zinc</keyword>
<sequence>MNSPIKVLNNVFGYKSFREGQFYIISRILNKEDIFCILPTGAGKSICYQIPAYIFPNLTVVISPLIALMKDQVDNINNIGIKASYINSTQSLDEIKSIINKCIKNEIKLLYISPERLKNKYFLDIIKNLEISQVAIDEAHCVSMWGHDFRESYRSIAPFIKLLKCKPVITCFTATATNEVKEDAINLLALKNPYIYEGSFSRDNLQINIHKEEDKLEFIKDFLRESEEESGIIYCSTKKDVDGLYNYLLQFDFKVSKYHGGLREKEKEFFQEEFLNEEKNIMIATNAFGMGIDKSNIRYIIHFTLSKSLENYYQEIGRAGRDGELAKCHLLYNREDIKVLEYLIYSTSKFNTLENGMKKLQNIIDFCEWDGCYKNYILKYFGELGSEYCNSCSNCLKNDELRNMTVEAQKILSCIYRTKESVGQSVLIDILRGIKGPKIEANKFYQLSTFAIMKEYSNGILKDIIKALIENKYLDRKENTYSMFHLNDKSINILKGKEKVMLKLEKNSEEICKNEKLFKKLRILRKDLAKRENVKPYIIFTDSILIDISNKLPENKDELIDIKGLGEKKIKKYGMFVLTAVRDYKRQKN</sequence>
<dbReference type="RefSeq" id="WP_152888200.1">
    <property type="nucleotide sequence ID" value="NZ_WHJC01000035.1"/>
</dbReference>
<gene>
    <name evidence="20" type="primary">recQ</name>
    <name evidence="20" type="ORF">GBZ86_04620</name>
</gene>
<evidence type="ECO:0000259" key="18">
    <source>
        <dbReference type="PROSITE" id="PS51192"/>
    </source>
</evidence>
<evidence type="ECO:0000256" key="16">
    <source>
        <dbReference type="NCBIfam" id="TIGR01389"/>
    </source>
</evidence>
<dbReference type="SMART" id="SM00341">
    <property type="entry name" value="HRDC"/>
    <property type="match status" value="1"/>
</dbReference>
<dbReference type="InterPro" id="IPR001650">
    <property type="entry name" value="Helicase_C-like"/>
</dbReference>
<dbReference type="PANTHER" id="PTHR13710">
    <property type="entry name" value="DNA HELICASE RECQ FAMILY MEMBER"/>
    <property type="match status" value="1"/>
</dbReference>
<keyword evidence="12" id="KW-0233">DNA recombination</keyword>
<evidence type="ECO:0000256" key="2">
    <source>
        <dbReference type="ARBA" id="ARBA00001947"/>
    </source>
</evidence>
<organism evidence="20 21">
    <name type="scientific">Clostridium tarantellae</name>
    <dbReference type="NCBI Taxonomy" id="39493"/>
    <lineage>
        <taxon>Bacteria</taxon>
        <taxon>Bacillati</taxon>
        <taxon>Bacillota</taxon>
        <taxon>Clostridia</taxon>
        <taxon>Eubacteriales</taxon>
        <taxon>Clostridiaceae</taxon>
        <taxon>Clostridium</taxon>
    </lineage>
</organism>
<dbReference type="SUPFAM" id="SSF52540">
    <property type="entry name" value="P-loop containing nucleoside triphosphate hydrolases"/>
    <property type="match status" value="1"/>
</dbReference>
<dbReference type="Gene3D" id="3.40.50.300">
    <property type="entry name" value="P-loop containing nucleotide triphosphate hydrolases"/>
    <property type="match status" value="2"/>
</dbReference>
<dbReference type="Pfam" id="PF00270">
    <property type="entry name" value="DEAD"/>
    <property type="match status" value="1"/>
</dbReference>
<dbReference type="Gene3D" id="1.10.10.10">
    <property type="entry name" value="Winged helix-like DNA-binding domain superfamily/Winged helix DNA-binding domain"/>
    <property type="match status" value="1"/>
</dbReference>
<keyword evidence="11" id="KW-0238">DNA-binding</keyword>
<dbReference type="GO" id="GO:0043138">
    <property type="term" value="F:3'-5' DNA helicase activity"/>
    <property type="evidence" value="ECO:0007669"/>
    <property type="project" value="UniProtKB-EC"/>
</dbReference>
<dbReference type="SUPFAM" id="SSF46785">
    <property type="entry name" value="Winged helix' DNA-binding domain"/>
    <property type="match status" value="1"/>
</dbReference>
<dbReference type="PANTHER" id="PTHR13710:SF105">
    <property type="entry name" value="ATP-DEPENDENT DNA HELICASE Q1"/>
    <property type="match status" value="1"/>
</dbReference>
<evidence type="ECO:0000259" key="17">
    <source>
        <dbReference type="PROSITE" id="PS50967"/>
    </source>
</evidence>
<evidence type="ECO:0000256" key="13">
    <source>
        <dbReference type="ARBA" id="ARBA00023204"/>
    </source>
</evidence>
<dbReference type="FunFam" id="3.40.50.300:FF:001389">
    <property type="entry name" value="ATP-dependent DNA helicase RecQ"/>
    <property type="match status" value="1"/>
</dbReference>
<dbReference type="InterPro" id="IPR011545">
    <property type="entry name" value="DEAD/DEAH_box_helicase_dom"/>
</dbReference>
<dbReference type="Proteomes" id="UP000430345">
    <property type="component" value="Unassembled WGS sequence"/>
</dbReference>
<protein>
    <recommendedName>
        <fullName evidence="16">DNA helicase RecQ</fullName>
        <ecNumber evidence="16">5.6.2.4</ecNumber>
    </recommendedName>
</protein>
<keyword evidence="8 20" id="KW-0347">Helicase</keyword>
<dbReference type="GO" id="GO:0016787">
    <property type="term" value="F:hydrolase activity"/>
    <property type="evidence" value="ECO:0007669"/>
    <property type="project" value="UniProtKB-KW"/>
</dbReference>
<keyword evidence="6" id="KW-0227">DNA damage</keyword>
<dbReference type="CDD" id="cd17920">
    <property type="entry name" value="DEXHc_RecQ"/>
    <property type="match status" value="1"/>
</dbReference>
<dbReference type="OrthoDB" id="9763310at2"/>
<dbReference type="GO" id="GO:0006281">
    <property type="term" value="P:DNA repair"/>
    <property type="evidence" value="ECO:0007669"/>
    <property type="project" value="UniProtKB-KW"/>
</dbReference>
<dbReference type="GO" id="GO:0043590">
    <property type="term" value="C:bacterial nucleoid"/>
    <property type="evidence" value="ECO:0007669"/>
    <property type="project" value="TreeGrafter"/>
</dbReference>
<keyword evidence="21" id="KW-1185">Reference proteome</keyword>
<dbReference type="InterPro" id="IPR006293">
    <property type="entry name" value="DNA_helicase_ATP-dep_RecQ_bac"/>
</dbReference>
<dbReference type="Gene3D" id="1.10.150.80">
    <property type="entry name" value="HRDC domain"/>
    <property type="match status" value="1"/>
</dbReference>
<name>A0A6I1MLC7_9CLOT</name>